<dbReference type="OrthoDB" id="336747at2759"/>
<feature type="domain" description="SH3" evidence="4">
    <location>
        <begin position="54"/>
        <end position="126"/>
    </location>
</feature>
<dbReference type="EMBL" id="UYSG01011004">
    <property type="protein sequence ID" value="VDL60278.1"/>
    <property type="molecule type" value="Genomic_DNA"/>
</dbReference>
<dbReference type="Gene3D" id="2.30.30.40">
    <property type="entry name" value="SH3 Domains"/>
    <property type="match status" value="1"/>
</dbReference>
<reference evidence="5 6" key="2">
    <citation type="submission" date="2018-11" db="EMBL/GenBank/DDBJ databases">
        <authorList>
            <consortium name="Pathogen Informatics"/>
        </authorList>
    </citation>
    <scope>NUCLEOTIDE SEQUENCE [LARGE SCALE GENOMIC DNA]</scope>
</reference>
<dbReference type="SUPFAM" id="SSF50156">
    <property type="entry name" value="PDZ domain-like"/>
    <property type="match status" value="1"/>
</dbReference>
<dbReference type="Proteomes" id="UP000274504">
    <property type="component" value="Unassembled WGS sequence"/>
</dbReference>
<dbReference type="InterPro" id="IPR036034">
    <property type="entry name" value="PDZ_sf"/>
</dbReference>
<dbReference type="InterPro" id="IPR036028">
    <property type="entry name" value="SH3-like_dom_sf"/>
</dbReference>
<feature type="compositionally biased region" description="Acidic residues" evidence="3">
    <location>
        <begin position="232"/>
        <end position="243"/>
    </location>
</feature>
<evidence type="ECO:0000256" key="2">
    <source>
        <dbReference type="PROSITE-ProRule" id="PRU00192"/>
    </source>
</evidence>
<dbReference type="AlphaFoldDB" id="A0A0R3SRW4"/>
<feature type="region of interest" description="Disordered" evidence="3">
    <location>
        <begin position="224"/>
        <end position="248"/>
    </location>
</feature>
<evidence type="ECO:0000256" key="1">
    <source>
        <dbReference type="ARBA" id="ARBA00022443"/>
    </source>
</evidence>
<dbReference type="SMART" id="SM00326">
    <property type="entry name" value="SH3"/>
    <property type="match status" value="1"/>
</dbReference>
<dbReference type="PROSITE" id="PS50002">
    <property type="entry name" value="SH3"/>
    <property type="match status" value="1"/>
</dbReference>
<dbReference type="SUPFAM" id="SSF50044">
    <property type="entry name" value="SH3-domain"/>
    <property type="match status" value="1"/>
</dbReference>
<evidence type="ECO:0000313" key="7">
    <source>
        <dbReference type="WBParaSite" id="HDID_0000796201-mRNA-1"/>
    </source>
</evidence>
<evidence type="ECO:0000313" key="5">
    <source>
        <dbReference type="EMBL" id="VDL60278.1"/>
    </source>
</evidence>
<sequence>MPLILGLLHVRDEILEINGNPITGHSIESIQQYLASVMLFNVAYNRMVKQNPLCINMYVRAMFDYDPREDPELPCPELAQSFKVGDILEIVDASDFSWWQARNYNAESSLTPAGLIPSADLEESRLVRASKETHASLMAESANPTNHFASLLNLLATRRFPRSSTSTSSTTGSGFIDSLSENFSHWMPFRRRSSSRRRHRSASRRRVDSQGILKWTSARRSHSTETFSLGQDNDEVDTFDDEDMRNNGRQNGYFFEETSSFESTIPSRACSRCNSNVQVNIIFFLA</sequence>
<evidence type="ECO:0000313" key="6">
    <source>
        <dbReference type="Proteomes" id="UP000274504"/>
    </source>
</evidence>
<evidence type="ECO:0000256" key="3">
    <source>
        <dbReference type="SAM" id="MobiDB-lite"/>
    </source>
</evidence>
<reference evidence="7" key="1">
    <citation type="submission" date="2017-02" db="UniProtKB">
        <authorList>
            <consortium name="WormBaseParasite"/>
        </authorList>
    </citation>
    <scope>IDENTIFICATION</scope>
</reference>
<evidence type="ECO:0000259" key="4">
    <source>
        <dbReference type="PROSITE" id="PS50002"/>
    </source>
</evidence>
<name>A0A0R3SRW4_HYMDI</name>
<organism evidence="7">
    <name type="scientific">Hymenolepis diminuta</name>
    <name type="common">Rat tapeworm</name>
    <dbReference type="NCBI Taxonomy" id="6216"/>
    <lineage>
        <taxon>Eukaryota</taxon>
        <taxon>Metazoa</taxon>
        <taxon>Spiralia</taxon>
        <taxon>Lophotrochozoa</taxon>
        <taxon>Platyhelminthes</taxon>
        <taxon>Cestoda</taxon>
        <taxon>Eucestoda</taxon>
        <taxon>Cyclophyllidea</taxon>
        <taxon>Hymenolepididae</taxon>
        <taxon>Hymenolepis</taxon>
    </lineage>
</organism>
<protein>
    <submittedName>
        <fullName evidence="7">SH3 domain-containing protein</fullName>
    </submittedName>
</protein>
<accession>A0A0R3SRW4</accession>
<dbReference type="CDD" id="cd11862">
    <property type="entry name" value="SH3_MPP"/>
    <property type="match status" value="1"/>
</dbReference>
<proteinExistence type="predicted"/>
<dbReference type="InterPro" id="IPR050716">
    <property type="entry name" value="MAGUK"/>
</dbReference>
<keyword evidence="1 2" id="KW-0728">SH3 domain</keyword>
<gene>
    <name evidence="5" type="ORF">HDID_LOCUS7960</name>
</gene>
<dbReference type="WBParaSite" id="HDID_0000796201-mRNA-1">
    <property type="protein sequence ID" value="HDID_0000796201-mRNA-1"/>
    <property type="gene ID" value="HDID_0000796201"/>
</dbReference>
<dbReference type="STRING" id="6216.A0A0R3SRW4"/>
<dbReference type="InterPro" id="IPR001452">
    <property type="entry name" value="SH3_domain"/>
</dbReference>
<dbReference type="PANTHER" id="PTHR23122">
    <property type="entry name" value="MEMBRANE-ASSOCIATED GUANYLATE KINASE MAGUK"/>
    <property type="match status" value="1"/>
</dbReference>
<dbReference type="Pfam" id="PF00018">
    <property type="entry name" value="SH3_1"/>
    <property type="match status" value="1"/>
</dbReference>